<feature type="domain" description="N-acetyltransferase" evidence="3">
    <location>
        <begin position="28"/>
        <end position="177"/>
    </location>
</feature>
<evidence type="ECO:0000313" key="5">
    <source>
        <dbReference type="Proteomes" id="UP000292235"/>
    </source>
</evidence>
<evidence type="ECO:0000259" key="3">
    <source>
        <dbReference type="PROSITE" id="PS51186"/>
    </source>
</evidence>
<keyword evidence="5" id="KW-1185">Reference proteome</keyword>
<name>A0A4P6Q169_9ACTN</name>
<dbReference type="InterPro" id="IPR050832">
    <property type="entry name" value="Bact_Acetyltransf"/>
</dbReference>
<keyword evidence="1" id="KW-0808">Transferase</keyword>
<dbReference type="PANTHER" id="PTHR43877">
    <property type="entry name" value="AMINOALKYLPHOSPHONATE N-ACETYLTRANSFERASE-RELATED-RELATED"/>
    <property type="match status" value="1"/>
</dbReference>
<dbReference type="Proteomes" id="UP000292235">
    <property type="component" value="Chromosome"/>
</dbReference>
<dbReference type="SUPFAM" id="SSF55729">
    <property type="entry name" value="Acyl-CoA N-acyltransferases (Nat)"/>
    <property type="match status" value="1"/>
</dbReference>
<dbReference type="EMBL" id="CP036455">
    <property type="protein sequence ID" value="QBI54265.1"/>
    <property type="molecule type" value="Genomic_DNA"/>
</dbReference>
<dbReference type="Gene3D" id="3.40.630.30">
    <property type="match status" value="1"/>
</dbReference>
<dbReference type="AlphaFoldDB" id="A0A4P6Q169"/>
<dbReference type="InterPro" id="IPR000182">
    <property type="entry name" value="GNAT_dom"/>
</dbReference>
<proteinExistence type="predicted"/>
<gene>
    <name evidence="4" type="ORF">EKD16_12410</name>
</gene>
<keyword evidence="2" id="KW-0012">Acyltransferase</keyword>
<protein>
    <submittedName>
        <fullName evidence="4">N-acetylglutamate synthase</fullName>
    </submittedName>
</protein>
<dbReference type="CDD" id="cd04301">
    <property type="entry name" value="NAT_SF"/>
    <property type="match status" value="1"/>
</dbReference>
<dbReference type="PROSITE" id="PS51186">
    <property type="entry name" value="GNAT"/>
    <property type="match status" value="1"/>
</dbReference>
<dbReference type="PANTHER" id="PTHR43877:SF2">
    <property type="entry name" value="AMINOALKYLPHOSPHONATE N-ACETYLTRANSFERASE-RELATED"/>
    <property type="match status" value="1"/>
</dbReference>
<reference evidence="4 5" key="1">
    <citation type="submission" date="2019-02" db="EMBL/GenBank/DDBJ databases">
        <authorList>
            <person name="Khodamoradi S."/>
            <person name="Hahnke R.L."/>
            <person name="Kaempfer P."/>
            <person name="Schumann P."/>
            <person name="Rohde M."/>
            <person name="Steinert M."/>
            <person name="Luzhetskyy A."/>
            <person name="Wink J."/>
            <person name="Ruckert C."/>
        </authorList>
    </citation>
    <scope>NUCLEOTIDE SEQUENCE [LARGE SCALE GENOMIC DNA]</scope>
    <source>
        <strain evidence="4 5">M2</strain>
    </source>
</reference>
<dbReference type="Pfam" id="PF00583">
    <property type="entry name" value="Acetyltransf_1"/>
    <property type="match status" value="1"/>
</dbReference>
<dbReference type="InterPro" id="IPR016181">
    <property type="entry name" value="Acyl_CoA_acyltransferase"/>
</dbReference>
<accession>A0A4P6Q169</accession>
<organism evidence="4 5">
    <name type="scientific">Streptomonospora litoralis</name>
    <dbReference type="NCBI Taxonomy" id="2498135"/>
    <lineage>
        <taxon>Bacteria</taxon>
        <taxon>Bacillati</taxon>
        <taxon>Actinomycetota</taxon>
        <taxon>Actinomycetes</taxon>
        <taxon>Streptosporangiales</taxon>
        <taxon>Nocardiopsidaceae</taxon>
        <taxon>Streptomonospora</taxon>
    </lineage>
</organism>
<dbReference type="GO" id="GO:0016747">
    <property type="term" value="F:acyltransferase activity, transferring groups other than amino-acyl groups"/>
    <property type="evidence" value="ECO:0007669"/>
    <property type="project" value="InterPro"/>
</dbReference>
<evidence type="ECO:0000256" key="2">
    <source>
        <dbReference type="ARBA" id="ARBA00023315"/>
    </source>
</evidence>
<sequence>MRRACDEHDATAAATGAGTAATLGAVRIEISEAPWEDPVGVRLRRDQERETVERYGGDLEQGEKPSAATTAVFLLATEAASGEVVGCGGLRRLDGDTFELKRMYVVPAWRGHRIGQTLLHALEEAGRDRGAVRMRLETGWEQPEAMRLYERCGYHRIPLYGPYVGCAASVCFERSLRREPAPADA</sequence>
<dbReference type="KEGG" id="strr:EKD16_12410"/>
<evidence type="ECO:0000256" key="1">
    <source>
        <dbReference type="ARBA" id="ARBA00022679"/>
    </source>
</evidence>
<evidence type="ECO:0000313" key="4">
    <source>
        <dbReference type="EMBL" id="QBI54265.1"/>
    </source>
</evidence>